<evidence type="ECO:0000259" key="1">
    <source>
        <dbReference type="SMART" id="SM00731"/>
    </source>
</evidence>
<dbReference type="OrthoDB" id="20772at2759"/>
<organism evidence="2 3">
    <name type="scientific">Dipodomys ordii</name>
    <name type="common">Ord's kangaroo rat</name>
    <dbReference type="NCBI Taxonomy" id="10020"/>
    <lineage>
        <taxon>Eukaryota</taxon>
        <taxon>Metazoa</taxon>
        <taxon>Chordata</taxon>
        <taxon>Craniata</taxon>
        <taxon>Vertebrata</taxon>
        <taxon>Euteleostomi</taxon>
        <taxon>Mammalia</taxon>
        <taxon>Eutheria</taxon>
        <taxon>Euarchontoglires</taxon>
        <taxon>Glires</taxon>
        <taxon>Rodentia</taxon>
        <taxon>Castorimorpha</taxon>
        <taxon>Heteromyidae</taxon>
        <taxon>Dipodomyinae</taxon>
        <taxon>Dipodomys</taxon>
    </lineage>
</organism>
<keyword evidence="2" id="KW-1185">Reference proteome</keyword>
<sequence length="289" mass="33896">MVQTLIDGTNFLIILSVDRGQIPKILMKIPSNDNTAKCGNEKSTCKIPGCFFHEIEKLKQYSGRNFKHNKNELTQRIYELANTTIFDDKLPKKIEIIWNKKMLHTAGLCIANEIQNLKKERYARIHISLKVCDSAVRIRDTLIHEICHVASWLIDGVQDSHGDSWKFYAKKCNEIHPELPMITRCHNYRINYKIYYECIQCSARVGRYTKSLNTERFLCTRCKGTLVMVPLLRKDGTPIQPYVRPFAMYVKQNYRKVMHEMPHYFHGDVMKKLSKDYIAEKKEKSLNLF</sequence>
<feature type="domain" description="SprT-like" evidence="1">
    <location>
        <begin position="71"/>
        <end position="229"/>
    </location>
</feature>
<dbReference type="AlphaFoldDB" id="A0A1S3GEE3"/>
<dbReference type="InterPro" id="IPR006640">
    <property type="entry name" value="SprT-like_domain"/>
</dbReference>
<protein>
    <submittedName>
        <fullName evidence="3">Acidic repeat-containing protein</fullName>
    </submittedName>
</protein>
<dbReference type="GO" id="GO:0005634">
    <property type="term" value="C:nucleus"/>
    <property type="evidence" value="ECO:0007669"/>
    <property type="project" value="TreeGrafter"/>
</dbReference>
<reference evidence="3" key="1">
    <citation type="submission" date="2025-08" db="UniProtKB">
        <authorList>
            <consortium name="RefSeq"/>
        </authorList>
    </citation>
    <scope>IDENTIFICATION</scope>
    <source>
        <tissue evidence="3">Kidney</tissue>
    </source>
</reference>
<dbReference type="CTD" id="93953"/>
<proteinExistence type="predicted"/>
<dbReference type="RefSeq" id="XP_012887070.1">
    <property type="nucleotide sequence ID" value="XM_013031616.1"/>
</dbReference>
<evidence type="ECO:0000313" key="3">
    <source>
        <dbReference type="RefSeq" id="XP_012887070.1"/>
    </source>
</evidence>
<dbReference type="GO" id="GO:0006974">
    <property type="term" value="P:DNA damage response"/>
    <property type="evidence" value="ECO:0007669"/>
    <property type="project" value="UniProtKB-ARBA"/>
</dbReference>
<dbReference type="Pfam" id="PF10263">
    <property type="entry name" value="SprT-like"/>
    <property type="match status" value="1"/>
</dbReference>
<name>A0A1S3GEE3_DIPOR</name>
<dbReference type="Proteomes" id="UP000081671">
    <property type="component" value="Unplaced"/>
</dbReference>
<evidence type="ECO:0000313" key="2">
    <source>
        <dbReference type="Proteomes" id="UP000081671"/>
    </source>
</evidence>
<gene>
    <name evidence="3" type="primary">Acrc</name>
</gene>
<accession>A0A1S3GEE3</accession>
<dbReference type="InParanoid" id="A0A1S3GEE3"/>
<dbReference type="PANTHER" id="PTHR23099:SF0">
    <property type="entry name" value="GERM CELL NUCLEAR ACIDIC PROTEIN"/>
    <property type="match status" value="1"/>
</dbReference>
<dbReference type="PANTHER" id="PTHR23099">
    <property type="entry name" value="TRANSCRIPTIONAL REGULATOR"/>
    <property type="match status" value="1"/>
</dbReference>
<dbReference type="GeneID" id="105997259"/>
<dbReference type="KEGG" id="dord:105997259"/>
<dbReference type="SMART" id="SM00731">
    <property type="entry name" value="SprT"/>
    <property type="match status" value="1"/>
</dbReference>